<dbReference type="InterPro" id="IPR039426">
    <property type="entry name" value="TonB-dep_rcpt-like"/>
</dbReference>
<dbReference type="AlphaFoldDB" id="B4RHW4"/>
<keyword evidence="16" id="KW-0675">Receptor</keyword>
<dbReference type="InterPro" id="IPR036942">
    <property type="entry name" value="Beta-barrel_TonB_sf"/>
</dbReference>
<comment type="similarity">
    <text evidence="11 12">Belongs to the TonB-dependent receptor family.</text>
</comment>
<evidence type="ECO:0000256" key="2">
    <source>
        <dbReference type="ARBA" id="ARBA00022448"/>
    </source>
</evidence>
<reference evidence="16 17" key="1">
    <citation type="journal article" date="2008" name="BMC Genomics">
        <title>Complete genome of Phenylobacterium zucineum - a novel facultative intracellular bacterium isolated from human erythroleukemia cell line K562.</title>
        <authorList>
            <person name="Luo Y."/>
            <person name="Xu X."/>
            <person name="Ding Z."/>
            <person name="Liu Z."/>
            <person name="Zhang B."/>
            <person name="Yan Z."/>
            <person name="Sun J."/>
            <person name="Hu S."/>
            <person name="Hu X."/>
        </authorList>
    </citation>
    <scope>NUCLEOTIDE SEQUENCE [LARGE SCALE GENOMIC DNA]</scope>
    <source>
        <strain evidence="16 17">HLK1</strain>
    </source>
</reference>
<dbReference type="PROSITE" id="PS52016">
    <property type="entry name" value="TONB_DEPENDENT_REC_3"/>
    <property type="match status" value="1"/>
</dbReference>
<keyword evidence="7" id="KW-0406">Ion transport</keyword>
<proteinExistence type="inferred from homology"/>
<evidence type="ECO:0000313" key="16">
    <source>
        <dbReference type="EMBL" id="ACG79155.1"/>
    </source>
</evidence>
<keyword evidence="10 11" id="KW-0998">Cell outer membrane</keyword>
<evidence type="ECO:0000313" key="17">
    <source>
        <dbReference type="Proteomes" id="UP000001868"/>
    </source>
</evidence>
<name>B4RHW4_PHEZH</name>
<dbReference type="Proteomes" id="UP000001868">
    <property type="component" value="Chromosome"/>
</dbReference>
<evidence type="ECO:0000256" key="11">
    <source>
        <dbReference type="PROSITE-ProRule" id="PRU01360"/>
    </source>
</evidence>
<dbReference type="GO" id="GO:0006826">
    <property type="term" value="P:iron ion transport"/>
    <property type="evidence" value="ECO:0007669"/>
    <property type="project" value="UniProtKB-KW"/>
</dbReference>
<evidence type="ECO:0000259" key="14">
    <source>
        <dbReference type="Pfam" id="PF00593"/>
    </source>
</evidence>
<dbReference type="STRING" id="450851.PHZ_c2746"/>
<evidence type="ECO:0000256" key="10">
    <source>
        <dbReference type="ARBA" id="ARBA00023237"/>
    </source>
</evidence>
<evidence type="ECO:0000256" key="4">
    <source>
        <dbReference type="ARBA" id="ARBA00022496"/>
    </source>
</evidence>
<protein>
    <submittedName>
        <fullName evidence="16">TonB-dependent receptor</fullName>
    </submittedName>
</protein>
<dbReference type="RefSeq" id="WP_012523293.1">
    <property type="nucleotide sequence ID" value="NC_011144.1"/>
</dbReference>
<organism evidence="16 17">
    <name type="scientific">Phenylobacterium zucineum (strain HLK1)</name>
    <dbReference type="NCBI Taxonomy" id="450851"/>
    <lineage>
        <taxon>Bacteria</taxon>
        <taxon>Pseudomonadati</taxon>
        <taxon>Pseudomonadota</taxon>
        <taxon>Alphaproteobacteria</taxon>
        <taxon>Caulobacterales</taxon>
        <taxon>Caulobacteraceae</taxon>
        <taxon>Phenylobacterium</taxon>
    </lineage>
</organism>
<evidence type="ECO:0000259" key="15">
    <source>
        <dbReference type="Pfam" id="PF07715"/>
    </source>
</evidence>
<evidence type="ECO:0000256" key="3">
    <source>
        <dbReference type="ARBA" id="ARBA00022452"/>
    </source>
</evidence>
<evidence type="ECO:0000256" key="1">
    <source>
        <dbReference type="ARBA" id="ARBA00004571"/>
    </source>
</evidence>
<keyword evidence="2 11" id="KW-0813">Transport</keyword>
<dbReference type="OrthoDB" id="7208860at2"/>
<evidence type="ECO:0000256" key="9">
    <source>
        <dbReference type="ARBA" id="ARBA00023136"/>
    </source>
</evidence>
<evidence type="ECO:0000256" key="7">
    <source>
        <dbReference type="ARBA" id="ARBA00023065"/>
    </source>
</evidence>
<comment type="subcellular location">
    <subcellularLocation>
        <location evidence="1 11">Cell outer membrane</location>
        <topology evidence="1 11">Multi-pass membrane protein</topology>
    </subcellularLocation>
</comment>
<dbReference type="PANTHER" id="PTHR32552:SF81">
    <property type="entry name" value="TONB-DEPENDENT OUTER MEMBRANE RECEPTOR"/>
    <property type="match status" value="1"/>
</dbReference>
<dbReference type="KEGG" id="pzu:PHZ_c2746"/>
<keyword evidence="6" id="KW-0408">Iron</keyword>
<keyword evidence="17" id="KW-1185">Reference proteome</keyword>
<evidence type="ECO:0000256" key="6">
    <source>
        <dbReference type="ARBA" id="ARBA00023004"/>
    </source>
</evidence>
<keyword evidence="13" id="KW-0732">Signal</keyword>
<sequence length="829" mass="90547">MSQSIAPRGVLAAGVSALALAALAQPALAQDAAPPAAQGALLEELVITAEKREQSLQDVPVAVSAFTSEKRDVAGITGIQDFVNFTPGMNYSGTDRVSLRGAGRNTFYIGNDPGVASYSDGFYSASSSELFKTPLFIERTEILRGPQGTLYGRNAIGGAINQVSKRPSQDFGGEIRAGYGNYDRYRIEGVVSLPVADNLRFKIGASHEDQSKGFIKNIGPANDGATIKRSYYEAQMEYEPTDRLEIYVRYNRSVWDDTTGVGDRLANLTTPYDTTRVFGPIGQLQVNPQFGYATPNPGVADPYVMNTNTDGYGQLRGNHVATTTITYDLGFADLKYIGGFQKYNYQTGGDYDNTSRTAPITGILAVPYFPTQTTDFDEHKWYYSNEVNLTSNGDGPFRWILGAYQYHEKYRQRVQLANPNQAQLAQPFTLAGTLAAPNPNRNFVDSQAALKSKAWAVFGQGTYEINDQFAVTAGLRYTKDKKSGNEFQRLVIQSPTILGGAVAVDVSSDMDPTTPGVQNYRTLSDSWDAVTGVLNLDWTPDADTLGYAKYSRGYKSGGFLLGTLAPDPEADQEQVDAFEVGLKKTFAGRLQVNAAAFYNDYKDLQLNLSQLNAAGTSASNNFVNVDAEAYGLELEAIWRPIENLDLSASYGYLHTEITSGCCFYDPADPGALDPRATPAGGTANSNGAPLVFQTLEGSRIYQSPKHKFAGNANYTFDFDAGSLIVSATYTWTDKTYYQPFKSEANRVKAYDVTDLRVLWNDIDDRYTVIGFVKNVFDNTGFTSNGSTTPTAIYDSPPNPQAGLLTQTRTAITRGLIQPRTYGVELQYRF</sequence>
<keyword evidence="3 11" id="KW-1134">Transmembrane beta strand</keyword>
<keyword evidence="5 11" id="KW-0812">Transmembrane</keyword>
<dbReference type="Gene3D" id="2.40.170.20">
    <property type="entry name" value="TonB-dependent receptor, beta-barrel domain"/>
    <property type="match status" value="1"/>
</dbReference>
<dbReference type="eggNOG" id="COG4771">
    <property type="taxonomic scope" value="Bacteria"/>
</dbReference>
<accession>B4RHW4</accession>
<gene>
    <name evidence="16" type="ordered locus">PHZ_c2746</name>
</gene>
<dbReference type="SUPFAM" id="SSF56935">
    <property type="entry name" value="Porins"/>
    <property type="match status" value="1"/>
</dbReference>
<evidence type="ECO:0000256" key="12">
    <source>
        <dbReference type="RuleBase" id="RU003357"/>
    </source>
</evidence>
<feature type="domain" description="TonB-dependent receptor plug" evidence="15">
    <location>
        <begin position="56"/>
        <end position="159"/>
    </location>
</feature>
<dbReference type="PANTHER" id="PTHR32552">
    <property type="entry name" value="FERRICHROME IRON RECEPTOR-RELATED"/>
    <property type="match status" value="1"/>
</dbReference>
<dbReference type="EMBL" id="CP000747">
    <property type="protein sequence ID" value="ACG79155.1"/>
    <property type="molecule type" value="Genomic_DNA"/>
</dbReference>
<dbReference type="InterPro" id="IPR000531">
    <property type="entry name" value="Beta-barrel_TonB"/>
</dbReference>
<dbReference type="InterPro" id="IPR012910">
    <property type="entry name" value="Plug_dom"/>
</dbReference>
<keyword evidence="8 12" id="KW-0798">TonB box</keyword>
<feature type="signal peptide" evidence="13">
    <location>
        <begin position="1"/>
        <end position="29"/>
    </location>
</feature>
<dbReference type="HOGENOM" id="CLU_008287_15_0_5"/>
<evidence type="ECO:0000256" key="13">
    <source>
        <dbReference type="SAM" id="SignalP"/>
    </source>
</evidence>
<keyword evidence="4" id="KW-0410">Iron transport</keyword>
<evidence type="ECO:0000256" key="8">
    <source>
        <dbReference type="ARBA" id="ARBA00023077"/>
    </source>
</evidence>
<dbReference type="GO" id="GO:0009279">
    <property type="term" value="C:cell outer membrane"/>
    <property type="evidence" value="ECO:0007669"/>
    <property type="project" value="UniProtKB-SubCell"/>
</dbReference>
<dbReference type="Pfam" id="PF00593">
    <property type="entry name" value="TonB_dep_Rec_b-barrel"/>
    <property type="match status" value="1"/>
</dbReference>
<evidence type="ECO:0000256" key="5">
    <source>
        <dbReference type="ARBA" id="ARBA00022692"/>
    </source>
</evidence>
<feature type="domain" description="TonB-dependent receptor-like beta-barrel" evidence="14">
    <location>
        <begin position="271"/>
        <end position="775"/>
    </location>
</feature>
<keyword evidence="9 11" id="KW-0472">Membrane</keyword>
<dbReference type="Pfam" id="PF07715">
    <property type="entry name" value="Plug"/>
    <property type="match status" value="1"/>
</dbReference>
<feature type="chain" id="PRO_5002822685" evidence="13">
    <location>
        <begin position="30"/>
        <end position="829"/>
    </location>
</feature>